<evidence type="ECO:0000313" key="3">
    <source>
        <dbReference type="EMBL" id="QDP95888.1"/>
    </source>
</evidence>
<dbReference type="EMBL" id="CP041692">
    <property type="protein sequence ID" value="QDP95888.1"/>
    <property type="molecule type" value="Genomic_DNA"/>
</dbReference>
<feature type="region of interest" description="Disordered" evidence="1">
    <location>
        <begin position="63"/>
        <end position="95"/>
    </location>
</feature>
<reference evidence="3 4" key="1">
    <citation type="submission" date="2019-07" db="EMBL/GenBank/DDBJ databases">
        <title>Microlunatus dokdonensis sp. nov. isolated from the rhizospheric soil of the wild plant Elymus tsukushiensis.</title>
        <authorList>
            <person name="Ghim S.-Y."/>
            <person name="Hwang Y.-J."/>
            <person name="Son J.-S."/>
            <person name="Shin J.-H."/>
        </authorList>
    </citation>
    <scope>NUCLEOTIDE SEQUENCE [LARGE SCALE GENOMIC DNA]</scope>
    <source>
        <strain evidence="3 4">KUDC0627</strain>
    </source>
</reference>
<name>A0A516PXJ0_9ACTN</name>
<feature type="domain" description="Polysaccharide pyruvyl transferase" evidence="2">
    <location>
        <begin position="338"/>
        <end position="567"/>
    </location>
</feature>
<dbReference type="AlphaFoldDB" id="A0A516PXJ0"/>
<sequence>MAGRAAGLDHQERPVQAADRRLPVHPAADALRRQHRDRPVRLRFLRVGHAPALAGVVDPALAGTQLGGREGVGDGPRRLGRRSGDLHAHGRPSEEDRLMAILAGKLRTTADDQDQPIDRDHRLVPEPGQDQDQDHDQDRSARADQPTIGQRLACAEAQVADADFVAALQTLTELAAAELPSSSSGDFQRFILLLARVLRALSRYDAARDVLQLARHSTLTASRAAAEEAEIAWIQHDYDRGAEAATYALRANLANRKAEIALRRCRQPITPSLADAPTGGVGHVAFYVSEGGNFGDVALPVSVRESIEHVAGQTDWLPIHAHQVFDEARLELVNGQRSLIIGGGGLFLPDTSPNGNSGWQWNVPAELLNRIEVPISVFAVGFNLFTGQRFRGDLFTRNLLALTERAQLIGLRNHGSMAAVRAMLPERLHERVRFVPCPTTITEHIHPGLPPARSGTGVVLLNAAFDRAERRFGDGYAAFLEQIHRFAQRVRAAGAELRLAAHLPADEKLADDLDSSYGVRLPIDPLYDRTLDQGYAIYRAASVVVGMRGHATMIPFGLGTPVLSIVSHPKLRFFCEDIGRPDWAFDADDPRLGSLLADRVIDILGTEDAYRADIARLQLGLKEHIDAAARDAAVLPGPQDVSRASAGSPPGVAVRRPTAG</sequence>
<protein>
    <submittedName>
        <fullName evidence="3">Polysaccharide pyruvyl transferase family protein</fullName>
    </submittedName>
</protein>
<accession>A0A516PXJ0</accession>
<dbReference type="Proteomes" id="UP000319263">
    <property type="component" value="Chromosome"/>
</dbReference>
<dbReference type="GO" id="GO:0016740">
    <property type="term" value="F:transferase activity"/>
    <property type="evidence" value="ECO:0007669"/>
    <property type="project" value="UniProtKB-KW"/>
</dbReference>
<evidence type="ECO:0000259" key="2">
    <source>
        <dbReference type="Pfam" id="PF04230"/>
    </source>
</evidence>
<feature type="compositionally biased region" description="Basic and acidic residues" evidence="1">
    <location>
        <begin position="132"/>
        <end position="142"/>
    </location>
</feature>
<keyword evidence="3" id="KW-0808">Transferase</keyword>
<feature type="compositionally biased region" description="Basic and acidic residues" evidence="1">
    <location>
        <begin position="71"/>
        <end position="95"/>
    </location>
</feature>
<evidence type="ECO:0000256" key="1">
    <source>
        <dbReference type="SAM" id="MobiDB-lite"/>
    </source>
</evidence>
<gene>
    <name evidence="3" type="ORF">FOE78_08225</name>
</gene>
<proteinExistence type="predicted"/>
<dbReference type="OrthoDB" id="2082405at2"/>
<dbReference type="Pfam" id="PF04230">
    <property type="entry name" value="PS_pyruv_trans"/>
    <property type="match status" value="1"/>
</dbReference>
<dbReference type="InterPro" id="IPR007345">
    <property type="entry name" value="Polysacch_pyruvyl_Trfase"/>
</dbReference>
<evidence type="ECO:0000313" key="4">
    <source>
        <dbReference type="Proteomes" id="UP000319263"/>
    </source>
</evidence>
<dbReference type="KEGG" id="mik:FOE78_08225"/>
<feature type="region of interest" description="Disordered" evidence="1">
    <location>
        <begin position="107"/>
        <end position="145"/>
    </location>
</feature>
<feature type="region of interest" description="Disordered" evidence="1">
    <location>
        <begin position="638"/>
        <end position="660"/>
    </location>
</feature>
<organism evidence="3 4">
    <name type="scientific">Microlunatus elymi</name>
    <dbReference type="NCBI Taxonomy" id="2596828"/>
    <lineage>
        <taxon>Bacteria</taxon>
        <taxon>Bacillati</taxon>
        <taxon>Actinomycetota</taxon>
        <taxon>Actinomycetes</taxon>
        <taxon>Propionibacteriales</taxon>
        <taxon>Propionibacteriaceae</taxon>
        <taxon>Microlunatus</taxon>
    </lineage>
</organism>
<keyword evidence="4" id="KW-1185">Reference proteome</keyword>